<sequence length="366" mass="39697">MRYPITLICASLALPVAATADVPRVVADTPVVYGLVAQVMGDLGTPELLLDRGADPHNFQLRPSQATNLTEADVVFWVGPEFTPWLERALEGMDVADKAVSLLAVEGLHLASFGEDDAHDHEGHDHEGHDHEGHDHEGHDHEGHEHEGHDHEGHDHEVQDHEGHDHEGHDHEGHDHEGHDHEGHDHDGTDPHAWLNTDNGKLWLEQITATLGAQDPENMETYRQNADAAIAGIDALTQDLQATLAPAADAPIVMFHNAYGYFVGQFGLNIAGTIALSDAAAPGAARLAELRGRLADQGVVCIFPEVNHSARYVDVVVEGSDVRVGEMLDPAGVNYDGPPQELYASVLTTLANTIVECIDHDHDHDH</sequence>
<keyword evidence="5" id="KW-0406">Ion transport</keyword>
<dbReference type="AlphaFoldDB" id="A0A1H3BJB8"/>
<keyword evidence="5" id="KW-0864">Zinc transport</keyword>
<dbReference type="RefSeq" id="WP_092890840.1">
    <property type="nucleotide sequence ID" value="NZ_CP061498.1"/>
</dbReference>
<proteinExistence type="inferred from homology"/>
<dbReference type="PANTHER" id="PTHR42953:SF3">
    <property type="entry name" value="HIGH-AFFINITY ZINC UPTAKE SYSTEM PROTEIN ZNUA"/>
    <property type="match status" value="1"/>
</dbReference>
<dbReference type="GO" id="GO:0006829">
    <property type="term" value="P:zinc ion transport"/>
    <property type="evidence" value="ECO:0007669"/>
    <property type="project" value="UniProtKB-KW"/>
</dbReference>
<comment type="similarity">
    <text evidence="1">Belongs to the bacterial solute-binding protein 9 family.</text>
</comment>
<feature type="signal peptide" evidence="7">
    <location>
        <begin position="1"/>
        <end position="20"/>
    </location>
</feature>
<feature type="compositionally biased region" description="Basic and acidic residues" evidence="6">
    <location>
        <begin position="116"/>
        <end position="190"/>
    </location>
</feature>
<feature type="region of interest" description="Disordered" evidence="6">
    <location>
        <begin position="115"/>
        <end position="194"/>
    </location>
</feature>
<evidence type="ECO:0000313" key="8">
    <source>
        <dbReference type="EMBL" id="SDX42023.1"/>
    </source>
</evidence>
<keyword evidence="4 7" id="KW-0732">Signal</keyword>
<evidence type="ECO:0000256" key="4">
    <source>
        <dbReference type="ARBA" id="ARBA00022729"/>
    </source>
</evidence>
<protein>
    <recommendedName>
        <fullName evidence="2">High-affinity zinc uptake system protein ZnuA</fullName>
    </recommendedName>
</protein>
<evidence type="ECO:0000256" key="6">
    <source>
        <dbReference type="SAM" id="MobiDB-lite"/>
    </source>
</evidence>
<organism evidence="8 9">
    <name type="scientific">Roseicitreum antarcticum</name>
    <dbReference type="NCBI Taxonomy" id="564137"/>
    <lineage>
        <taxon>Bacteria</taxon>
        <taxon>Pseudomonadati</taxon>
        <taxon>Pseudomonadota</taxon>
        <taxon>Alphaproteobacteria</taxon>
        <taxon>Rhodobacterales</taxon>
        <taxon>Paracoccaceae</taxon>
        <taxon>Roseicitreum</taxon>
    </lineage>
</organism>
<dbReference type="OrthoDB" id="7346865at2"/>
<name>A0A1H3BJB8_9RHOB</name>
<dbReference type="GO" id="GO:0046872">
    <property type="term" value="F:metal ion binding"/>
    <property type="evidence" value="ECO:0007669"/>
    <property type="project" value="InterPro"/>
</dbReference>
<feature type="chain" id="PRO_5011524411" description="High-affinity zinc uptake system protein ZnuA" evidence="7">
    <location>
        <begin position="21"/>
        <end position="366"/>
    </location>
</feature>
<dbReference type="InterPro" id="IPR006127">
    <property type="entry name" value="ZnuA-like"/>
</dbReference>
<gene>
    <name evidence="8" type="ORF">SAMN04488238_10875</name>
</gene>
<dbReference type="InterPro" id="IPR050492">
    <property type="entry name" value="Bact_metal-bind_prot9"/>
</dbReference>
<dbReference type="EMBL" id="FNOM01000008">
    <property type="protein sequence ID" value="SDX42023.1"/>
    <property type="molecule type" value="Genomic_DNA"/>
</dbReference>
<keyword evidence="9" id="KW-1185">Reference proteome</keyword>
<keyword evidence="3" id="KW-0813">Transport</keyword>
<evidence type="ECO:0000256" key="7">
    <source>
        <dbReference type="SAM" id="SignalP"/>
    </source>
</evidence>
<dbReference type="STRING" id="564137.SAMN04488238_10875"/>
<evidence type="ECO:0000256" key="5">
    <source>
        <dbReference type="ARBA" id="ARBA00022906"/>
    </source>
</evidence>
<keyword evidence="5" id="KW-0862">Zinc</keyword>
<evidence type="ECO:0000256" key="1">
    <source>
        <dbReference type="ARBA" id="ARBA00011028"/>
    </source>
</evidence>
<reference evidence="8 9" key="1">
    <citation type="submission" date="2016-10" db="EMBL/GenBank/DDBJ databases">
        <authorList>
            <person name="de Groot N.N."/>
        </authorList>
    </citation>
    <scope>NUCLEOTIDE SEQUENCE [LARGE SCALE GENOMIC DNA]</scope>
    <source>
        <strain evidence="8 9">CGMCC 1.8894</strain>
    </source>
</reference>
<dbReference type="Gene3D" id="3.40.50.1980">
    <property type="entry name" value="Nitrogenase molybdenum iron protein domain"/>
    <property type="match status" value="3"/>
</dbReference>
<dbReference type="PANTHER" id="PTHR42953">
    <property type="entry name" value="HIGH-AFFINITY ZINC UPTAKE SYSTEM PROTEIN ZNUA-RELATED"/>
    <property type="match status" value="1"/>
</dbReference>
<dbReference type="Pfam" id="PF01297">
    <property type="entry name" value="ZnuA"/>
    <property type="match status" value="1"/>
</dbReference>
<evidence type="ECO:0000256" key="3">
    <source>
        <dbReference type="ARBA" id="ARBA00022448"/>
    </source>
</evidence>
<evidence type="ECO:0000313" key="9">
    <source>
        <dbReference type="Proteomes" id="UP000198539"/>
    </source>
</evidence>
<evidence type="ECO:0000256" key="2">
    <source>
        <dbReference type="ARBA" id="ARBA00015915"/>
    </source>
</evidence>
<dbReference type="Proteomes" id="UP000198539">
    <property type="component" value="Unassembled WGS sequence"/>
</dbReference>
<dbReference type="SUPFAM" id="SSF53807">
    <property type="entry name" value="Helical backbone' metal receptor"/>
    <property type="match status" value="1"/>
</dbReference>
<accession>A0A1H3BJB8</accession>